<comment type="caution">
    <text evidence="3">The sequence shown here is derived from an EMBL/GenBank/DDBJ whole genome shotgun (WGS) entry which is preliminary data.</text>
</comment>
<reference evidence="3" key="2">
    <citation type="submission" date="2021-04" db="EMBL/GenBank/DDBJ databases">
        <authorList>
            <person name="Gilroy R."/>
        </authorList>
    </citation>
    <scope>NUCLEOTIDE SEQUENCE</scope>
    <source>
        <strain evidence="3">USASDec5-558</strain>
    </source>
</reference>
<evidence type="ECO:0000313" key="4">
    <source>
        <dbReference type="Proteomes" id="UP000886829"/>
    </source>
</evidence>
<feature type="compositionally biased region" description="Polar residues" evidence="2">
    <location>
        <begin position="436"/>
        <end position="448"/>
    </location>
</feature>
<keyword evidence="1" id="KW-0238">DNA-binding</keyword>
<feature type="compositionally biased region" description="Basic and acidic residues" evidence="2">
    <location>
        <begin position="422"/>
        <end position="435"/>
    </location>
</feature>
<dbReference type="InterPro" id="IPR010095">
    <property type="entry name" value="Cas12f1-like_TNB"/>
</dbReference>
<dbReference type="NCBIfam" id="TIGR01766">
    <property type="entry name" value="IS200/IS605 family accessory protein TnpB-like domain"/>
    <property type="match status" value="1"/>
</dbReference>
<protein>
    <submittedName>
        <fullName evidence="3">IS200/IS605 family accessory protein TnpB-related protein</fullName>
    </submittedName>
</protein>
<organism evidence="3 4">
    <name type="scientific">Candidatus Anaerobiospirillum pullistercoris</name>
    <dbReference type="NCBI Taxonomy" id="2838452"/>
    <lineage>
        <taxon>Bacteria</taxon>
        <taxon>Pseudomonadati</taxon>
        <taxon>Pseudomonadota</taxon>
        <taxon>Gammaproteobacteria</taxon>
        <taxon>Aeromonadales</taxon>
        <taxon>Succinivibrionaceae</taxon>
        <taxon>Anaerobiospirillum</taxon>
    </lineage>
</organism>
<proteinExistence type="predicted"/>
<reference evidence="3" key="1">
    <citation type="journal article" date="2021" name="PeerJ">
        <title>Extensive microbial diversity within the chicken gut microbiome revealed by metagenomics and culture.</title>
        <authorList>
            <person name="Gilroy R."/>
            <person name="Ravi A."/>
            <person name="Getino M."/>
            <person name="Pursley I."/>
            <person name="Horton D.L."/>
            <person name="Alikhan N.F."/>
            <person name="Baker D."/>
            <person name="Gharbi K."/>
            <person name="Hall N."/>
            <person name="Watson M."/>
            <person name="Adriaenssens E.M."/>
            <person name="Foster-Nyarko E."/>
            <person name="Jarju S."/>
            <person name="Secka A."/>
            <person name="Antonio M."/>
            <person name="Oren A."/>
            <person name="Chaudhuri R.R."/>
            <person name="La Ragione R."/>
            <person name="Hildebrand F."/>
            <person name="Pallen M.J."/>
        </authorList>
    </citation>
    <scope>NUCLEOTIDE SEQUENCE</scope>
    <source>
        <strain evidence="3">USASDec5-558</strain>
    </source>
</reference>
<name>A0A9D1WDW8_9GAMM</name>
<accession>A0A9D1WDW8</accession>
<evidence type="ECO:0000256" key="2">
    <source>
        <dbReference type="SAM" id="MobiDB-lite"/>
    </source>
</evidence>
<feature type="region of interest" description="Disordered" evidence="2">
    <location>
        <begin position="415"/>
        <end position="450"/>
    </location>
</feature>
<dbReference type="Proteomes" id="UP000886829">
    <property type="component" value="Unassembled WGS sequence"/>
</dbReference>
<sequence length="546" mass="61152">MKLSNCYSAIISGDNLPKKILQDTVDCYRSAVDYFIVIIDKYWGVLFTKEMSQEDLIKTAESLCIPSSKRIGPNYNFPSAAPSFNHFPSYLRRAAICAAFGKVTAYHTLLSKWICAPHKKGENPPGKPKAGDCFPPLYRHNMFEGHKFAEYLQSQSQTNGQSTIPAATLEQFCKARIKVFLGDKKNPKKQEWDWIDVTLRKSDIKYILQHCAGQDESVPTLINKGKLWKLSFLFTQEVTLHDKDVADQIVVSCDLGLNNAVTCSVMKADGTVLGREFLKLPSEEAHLRHTLGLIRKGQSKGNRKQRKLWSRARGINNDISVKTATFIIDVAIRYHADVIVMENLHLQGKKRRGGKRQRLSLWKAKDVQRMVESKAHLHGMRFSTVCAWNTSRLAFDGSGRVLRDRDNYSMCTFPNPNYVEPPKGKEARVSTDSSKEANTSNGQASSDAKVSAKTVVTRSVKASKARSKVQNLAKYEGGKRYHCDLSASYNIGARYFIRAILKAQDALTGRHLKAKVPECAHGSTCCLNTLISLNAELRSLKNKALA</sequence>
<dbReference type="AlphaFoldDB" id="A0A9D1WDW8"/>
<evidence type="ECO:0000256" key="1">
    <source>
        <dbReference type="ARBA" id="ARBA00023125"/>
    </source>
</evidence>
<dbReference type="EMBL" id="DXEV01000158">
    <property type="protein sequence ID" value="HIX57381.1"/>
    <property type="molecule type" value="Genomic_DNA"/>
</dbReference>
<dbReference type="GO" id="GO:0003677">
    <property type="term" value="F:DNA binding"/>
    <property type="evidence" value="ECO:0007669"/>
    <property type="project" value="UniProtKB-KW"/>
</dbReference>
<evidence type="ECO:0000313" key="3">
    <source>
        <dbReference type="EMBL" id="HIX57381.1"/>
    </source>
</evidence>
<gene>
    <name evidence="3" type="ORF">H9850_07930</name>
</gene>